<feature type="region of interest" description="Disordered" evidence="8">
    <location>
        <begin position="699"/>
        <end position="718"/>
    </location>
</feature>
<feature type="region of interest" description="Disordered" evidence="8">
    <location>
        <begin position="225"/>
        <end position="266"/>
    </location>
</feature>
<dbReference type="CDD" id="cd12291">
    <property type="entry name" value="RRM1_La"/>
    <property type="match status" value="1"/>
</dbReference>
<dbReference type="SMART" id="SM00717">
    <property type="entry name" value="SANT"/>
    <property type="match status" value="3"/>
</dbReference>
<feature type="compositionally biased region" description="Polar residues" evidence="8">
    <location>
        <begin position="875"/>
        <end position="885"/>
    </location>
</feature>
<evidence type="ECO:0000256" key="1">
    <source>
        <dbReference type="ARBA" id="ARBA00004123"/>
    </source>
</evidence>
<feature type="domain" description="HTH La-type RNA-binding" evidence="11">
    <location>
        <begin position="37"/>
        <end position="141"/>
    </location>
</feature>
<dbReference type="InterPro" id="IPR000504">
    <property type="entry name" value="RRM_dom"/>
</dbReference>
<evidence type="ECO:0000313" key="15">
    <source>
        <dbReference type="Proteomes" id="UP000824890"/>
    </source>
</evidence>
<dbReference type="InterPro" id="IPR014886">
    <property type="entry name" value="La_xRRM"/>
</dbReference>
<dbReference type="Pfam" id="PF08777">
    <property type="entry name" value="RRM_3"/>
    <property type="match status" value="1"/>
</dbReference>
<dbReference type="InterPro" id="IPR006630">
    <property type="entry name" value="La_HTH"/>
</dbReference>
<dbReference type="PROSITE" id="PS50090">
    <property type="entry name" value="MYB_LIKE"/>
    <property type="match status" value="3"/>
</dbReference>
<dbReference type="SUPFAM" id="SSF54928">
    <property type="entry name" value="RNA-binding domain, RBD"/>
    <property type="match status" value="1"/>
</dbReference>
<dbReference type="Gene3D" id="1.10.10.10">
    <property type="entry name" value="Winged helix-like DNA-binding domain superfamily/Winged helix DNA-binding domain"/>
    <property type="match status" value="1"/>
</dbReference>
<evidence type="ECO:0000313" key="14">
    <source>
        <dbReference type="EMBL" id="KAH0900983.1"/>
    </source>
</evidence>
<feature type="domain" description="RRM" evidence="10">
    <location>
        <begin position="149"/>
        <end position="226"/>
    </location>
</feature>
<dbReference type="InterPro" id="IPR036388">
    <property type="entry name" value="WH-like_DNA-bd_sf"/>
</dbReference>
<feature type="domain" description="HTH myb-type" evidence="12">
    <location>
        <begin position="620"/>
        <end position="670"/>
    </location>
</feature>
<dbReference type="PRINTS" id="PR00302">
    <property type="entry name" value="LUPUSLA"/>
</dbReference>
<feature type="compositionally biased region" description="Basic residues" evidence="8">
    <location>
        <begin position="449"/>
        <end position="461"/>
    </location>
</feature>
<feature type="compositionally biased region" description="Basic and acidic residues" evidence="8">
    <location>
        <begin position="339"/>
        <end position="354"/>
    </location>
</feature>
<feature type="non-terminal residue" evidence="14">
    <location>
        <position position="1"/>
    </location>
</feature>
<feature type="domain" description="HTH myb-type" evidence="12">
    <location>
        <begin position="564"/>
        <end position="619"/>
    </location>
</feature>
<evidence type="ECO:0000256" key="2">
    <source>
        <dbReference type="ARBA" id="ARBA00022884"/>
    </source>
</evidence>
<evidence type="ECO:0000256" key="6">
    <source>
        <dbReference type="ARBA" id="ARBA00023242"/>
    </source>
</evidence>
<dbReference type="PANTHER" id="PTHR45614">
    <property type="entry name" value="MYB PROTEIN-RELATED"/>
    <property type="match status" value="1"/>
</dbReference>
<dbReference type="SMART" id="SM00360">
    <property type="entry name" value="RRM"/>
    <property type="match status" value="1"/>
</dbReference>
<feature type="compositionally biased region" description="Low complexity" evidence="8">
    <location>
        <begin position="1383"/>
        <end position="1405"/>
    </location>
</feature>
<feature type="region of interest" description="Disordered" evidence="8">
    <location>
        <begin position="500"/>
        <end position="520"/>
    </location>
</feature>
<dbReference type="Pfam" id="PF05383">
    <property type="entry name" value="La"/>
    <property type="match status" value="1"/>
</dbReference>
<feature type="region of interest" description="Disordered" evidence="8">
    <location>
        <begin position="1368"/>
        <end position="1405"/>
    </location>
</feature>
<dbReference type="PROSITE" id="PS51939">
    <property type="entry name" value="XRRM"/>
    <property type="match status" value="1"/>
</dbReference>
<feature type="compositionally biased region" description="Acidic residues" evidence="8">
    <location>
        <begin position="324"/>
        <end position="333"/>
    </location>
</feature>
<dbReference type="CDD" id="cd00167">
    <property type="entry name" value="SANT"/>
    <property type="match status" value="3"/>
</dbReference>
<dbReference type="SUPFAM" id="SSF46785">
    <property type="entry name" value="Winged helix' DNA-binding domain"/>
    <property type="match status" value="1"/>
</dbReference>
<dbReference type="PROSITE" id="PS50961">
    <property type="entry name" value="HTH_LA"/>
    <property type="match status" value="1"/>
</dbReference>
<feature type="region of interest" description="Disordered" evidence="8">
    <location>
        <begin position="279"/>
        <end position="354"/>
    </location>
</feature>
<dbReference type="EMBL" id="JAGKQM010000011">
    <property type="protein sequence ID" value="KAH0900983.1"/>
    <property type="molecule type" value="Genomic_DNA"/>
</dbReference>
<evidence type="ECO:0000256" key="3">
    <source>
        <dbReference type="ARBA" id="ARBA00023015"/>
    </source>
</evidence>
<accession>A0ABQ8B967</accession>
<feature type="domain" description="Myb-like" evidence="9">
    <location>
        <begin position="512"/>
        <end position="563"/>
    </location>
</feature>
<dbReference type="Pfam" id="PF00076">
    <property type="entry name" value="RRM_1"/>
    <property type="match status" value="1"/>
</dbReference>
<evidence type="ECO:0000256" key="7">
    <source>
        <dbReference type="PROSITE-ProRule" id="PRU00332"/>
    </source>
</evidence>
<dbReference type="Gene3D" id="1.10.10.60">
    <property type="entry name" value="Homeodomain-like"/>
    <property type="match status" value="3"/>
</dbReference>
<evidence type="ECO:0000256" key="5">
    <source>
        <dbReference type="ARBA" id="ARBA00023163"/>
    </source>
</evidence>
<keyword evidence="2 7" id="KW-0694">RNA-binding</keyword>
<dbReference type="InterPro" id="IPR036390">
    <property type="entry name" value="WH_DNA-bd_sf"/>
</dbReference>
<dbReference type="PANTHER" id="PTHR45614:SF278">
    <property type="entry name" value="TRANSCRIPTION FACTOR MYB3R-1"/>
    <property type="match status" value="1"/>
</dbReference>
<keyword evidence="15" id="KW-1185">Reference proteome</keyword>
<dbReference type="Pfam" id="PF00249">
    <property type="entry name" value="Myb_DNA-binding"/>
    <property type="match status" value="3"/>
</dbReference>
<keyword evidence="6" id="KW-0539">Nucleus</keyword>
<evidence type="ECO:0000259" key="9">
    <source>
        <dbReference type="PROSITE" id="PS50090"/>
    </source>
</evidence>
<protein>
    <submittedName>
        <fullName evidence="14">Uncharacterized protein</fullName>
    </submittedName>
</protein>
<dbReference type="InterPro" id="IPR002344">
    <property type="entry name" value="Lupus_La"/>
</dbReference>
<comment type="caution">
    <text evidence="14">The sequence shown here is derived from an EMBL/GenBank/DDBJ whole genome shotgun (WGS) entry which is preliminary data.</text>
</comment>
<feature type="domain" description="XRRM" evidence="13">
    <location>
        <begin position="343"/>
        <end position="465"/>
    </location>
</feature>
<feature type="region of interest" description="Disordered" evidence="8">
    <location>
        <begin position="875"/>
        <end position="899"/>
    </location>
</feature>
<dbReference type="InterPro" id="IPR050560">
    <property type="entry name" value="MYB_TF"/>
</dbReference>
<dbReference type="InterPro" id="IPR012677">
    <property type="entry name" value="Nucleotide-bd_a/b_plait_sf"/>
</dbReference>
<dbReference type="Proteomes" id="UP000824890">
    <property type="component" value="Unassembled WGS sequence"/>
</dbReference>
<dbReference type="SMART" id="SM00715">
    <property type="entry name" value="LA"/>
    <property type="match status" value="1"/>
</dbReference>
<dbReference type="PROSITE" id="PS50102">
    <property type="entry name" value="RRM"/>
    <property type="match status" value="1"/>
</dbReference>
<evidence type="ECO:0000256" key="4">
    <source>
        <dbReference type="ARBA" id="ARBA00023125"/>
    </source>
</evidence>
<dbReference type="InterPro" id="IPR009057">
    <property type="entry name" value="Homeodomain-like_sf"/>
</dbReference>
<dbReference type="PROSITE" id="PS51294">
    <property type="entry name" value="HTH_MYB"/>
    <property type="match status" value="3"/>
</dbReference>
<keyword evidence="3" id="KW-0805">Transcription regulation</keyword>
<dbReference type="CDD" id="cd08030">
    <property type="entry name" value="LA_like_plant"/>
    <property type="match status" value="1"/>
</dbReference>
<dbReference type="InterPro" id="IPR035979">
    <property type="entry name" value="RBD_domain_sf"/>
</dbReference>
<dbReference type="Gene3D" id="3.30.70.330">
    <property type="match status" value="2"/>
</dbReference>
<evidence type="ECO:0000259" key="10">
    <source>
        <dbReference type="PROSITE" id="PS50102"/>
    </source>
</evidence>
<sequence>QKFEPKLSLIKTLIPFCFSASLSFLSNTITEPRMSIPCLTEETAKSVLRQVEFYFSDSNLPIDDFLKKTVRESDDGLVSLGLICSFSKMRAYLKLGDSKGDEVPEDTIKAVADTLRTSSALKVSEDGKKVGRSTELLKLEDLIEQLNARTVAASPFSYDVKREDVEAFFSQYGKVNSVRMPRHVAETRVFCGVALVEFPTEEDAQNVMKQSLVFAGLELEMKPKKEFDDEREKDEEKFANYRPQKASANQKNGSDHRNGSESEANYPKGLIISFTLKRSAEEGATEKSSEEAADKKMDESESKTEDNPAEDKENTDQAQGQGTEGEDDEDESSDSPAKNGEKEEKGGALATHKDNKDVVLREDLKAVFGKFGEVKFVDFKMGSETGYLRFDEPEASQKARAAAVLAKEGGLAVKNFIAVLEPLTGEAEKEYWGLLRSKDRFDKGGRGGRGGKRGGGRFGRKRGSDSPGGRWNKSQKAMWALCEKLTRDIMKPEMKAPNVTEGVKHGRTCGPTRRSTKGQWTPEEDEVLCKAVERFQGKNWKKIAECVKDRTDVQCLHRWQKVLNPELVKGPWSKEEDNTIIALVEKYGPTKWSTISQHLPGRIGKQCRERWHNHLNPGINKNAWTQEEELTLIRAHQIYGNKWAELMKFLPGRSDNAIKNHWNSAVKKKLDSYYASGLLDQSQSSPLIALQNRSIASSSSLMHSSGDESNFRQGADAEESECSQASTVFSCSQSNNDLLDEVKPPNEEFYIPELLSGLEQQVSNSPSHAESYCPSFEDVKIVVPEVRTTTATENHLQGVSNNVRQDLDLDCPQLLTNNMDGDENNEACQAIQDSVRLSYQPSLPNLDTSLHPQPQTLTTDVECCRVLFPYAIKDNGTSSGEQGQNMVDPPKGKGEETHAHETGNIPALSWHQSNSESLEGHNGVTLLYSAVEDSVLLHNDSTQGCHLLGATALERETDTNDGHLASHGNDDNDGIPESYITNDSLKLVPLNNFASPSRVNKIHFPIDEKQAEKDKGSLCYEPPRFPSADIPFFSCDLVPSNSDLRQEYSPFGIRQLMNCTTPLRLWDSPCRHDKSPDVKSFSGAPSILRKRRGDLLLSPMLDRRKEKMVKSAKASSLALNFSRLDDCNKNKRASSSEAKEDPKETLESGGVSSAKIVSSFKGNFLDQETRRSLVYYNDVGMQVSSPDKAGSRLDNKVNTVAKDPSDQHERSLANIPTGEISSEPPFTADEIPLSVISGIKTNTAESSVDIESFSIFDGTPFKKLLDTPSPWKSPLLFGSFLQSQNLDPDITLEDIGCFMSPGERSYDAIGLMKHLSEHTATAYADALEVLGNDTPETILKKRRLNKSIQGKENQHWPQDQLENRSQVEGRALDFSNCGTPGKAKVSSASPGSYSSPSSYLLKSCR</sequence>
<feature type="compositionally biased region" description="Basic and acidic residues" evidence="8">
    <location>
        <begin position="1137"/>
        <end position="1146"/>
    </location>
</feature>
<feature type="domain" description="HTH myb-type" evidence="12">
    <location>
        <begin position="512"/>
        <end position="563"/>
    </location>
</feature>
<name>A0ABQ8B967_BRANA</name>
<evidence type="ECO:0000259" key="13">
    <source>
        <dbReference type="PROSITE" id="PS51939"/>
    </source>
</evidence>
<feature type="compositionally biased region" description="Basic and acidic residues" evidence="8">
    <location>
        <begin position="890"/>
        <end position="899"/>
    </location>
</feature>
<evidence type="ECO:0000256" key="8">
    <source>
        <dbReference type="SAM" id="MobiDB-lite"/>
    </source>
</evidence>
<feature type="domain" description="Myb-like" evidence="9">
    <location>
        <begin position="616"/>
        <end position="666"/>
    </location>
</feature>
<comment type="subcellular location">
    <subcellularLocation>
        <location evidence="1">Nucleus</location>
    </subcellularLocation>
</comment>
<feature type="domain" description="Myb-like" evidence="9">
    <location>
        <begin position="564"/>
        <end position="615"/>
    </location>
</feature>
<gene>
    <name evidence="14" type="ORF">HID58_040486</name>
</gene>
<proteinExistence type="predicted"/>
<keyword evidence="4" id="KW-0238">DNA-binding</keyword>
<feature type="compositionally biased region" description="Basic and acidic residues" evidence="8">
    <location>
        <begin position="225"/>
        <end position="239"/>
    </location>
</feature>
<feature type="region of interest" description="Disordered" evidence="8">
    <location>
        <begin position="442"/>
        <end position="473"/>
    </location>
</feature>
<feature type="compositionally biased region" description="Basic and acidic residues" evidence="8">
    <location>
        <begin position="279"/>
        <end position="315"/>
    </location>
</feature>
<organism evidence="14 15">
    <name type="scientific">Brassica napus</name>
    <name type="common">Rape</name>
    <dbReference type="NCBI Taxonomy" id="3708"/>
    <lineage>
        <taxon>Eukaryota</taxon>
        <taxon>Viridiplantae</taxon>
        <taxon>Streptophyta</taxon>
        <taxon>Embryophyta</taxon>
        <taxon>Tracheophyta</taxon>
        <taxon>Spermatophyta</taxon>
        <taxon>Magnoliopsida</taxon>
        <taxon>eudicotyledons</taxon>
        <taxon>Gunneridae</taxon>
        <taxon>Pentapetalae</taxon>
        <taxon>rosids</taxon>
        <taxon>malvids</taxon>
        <taxon>Brassicales</taxon>
        <taxon>Brassicaceae</taxon>
        <taxon>Brassiceae</taxon>
        <taxon>Brassica</taxon>
    </lineage>
</organism>
<keyword evidence="5" id="KW-0804">Transcription</keyword>
<dbReference type="InterPro" id="IPR017930">
    <property type="entry name" value="Myb_dom"/>
</dbReference>
<dbReference type="SUPFAM" id="SSF46689">
    <property type="entry name" value="Homeodomain-like"/>
    <property type="match status" value="2"/>
</dbReference>
<evidence type="ECO:0000259" key="12">
    <source>
        <dbReference type="PROSITE" id="PS51294"/>
    </source>
</evidence>
<dbReference type="InterPro" id="IPR001005">
    <property type="entry name" value="SANT/Myb"/>
</dbReference>
<feature type="region of interest" description="Disordered" evidence="8">
    <location>
        <begin position="1132"/>
        <end position="1151"/>
    </location>
</feature>
<reference evidence="14 15" key="1">
    <citation type="submission" date="2021-05" db="EMBL/GenBank/DDBJ databases">
        <title>Genome Assembly of Synthetic Allotetraploid Brassica napus Reveals Homoeologous Exchanges between Subgenomes.</title>
        <authorList>
            <person name="Davis J.T."/>
        </authorList>
    </citation>
    <scope>NUCLEOTIDE SEQUENCE [LARGE SCALE GENOMIC DNA]</scope>
    <source>
        <strain evidence="15">cv. Da-Ae</strain>
        <tissue evidence="14">Seedling</tissue>
    </source>
</reference>
<evidence type="ECO:0000259" key="11">
    <source>
        <dbReference type="PROSITE" id="PS50961"/>
    </source>
</evidence>